<keyword evidence="2" id="KW-0812">Transmembrane</keyword>
<evidence type="ECO:0000313" key="5">
    <source>
        <dbReference type="Proteomes" id="UP001214441"/>
    </source>
</evidence>
<dbReference type="Proteomes" id="UP001214441">
    <property type="component" value="Unassembled WGS sequence"/>
</dbReference>
<dbReference type="RefSeq" id="WP_274043892.1">
    <property type="nucleotide sequence ID" value="NZ_JANCPR020000043.1"/>
</dbReference>
<evidence type="ECO:0000256" key="2">
    <source>
        <dbReference type="SAM" id="Phobius"/>
    </source>
</evidence>
<evidence type="ECO:0000313" key="4">
    <source>
        <dbReference type="EMBL" id="MDJ1136644.1"/>
    </source>
</evidence>
<dbReference type="InterPro" id="IPR055568">
    <property type="entry name" value="DUF7144"/>
</dbReference>
<sequence>MHDSTDEKLGPVTDHQGHTTPVPEDETEVWVSGGTMFAGVLLLVTGVFGMLTGISGIATDDVYGAVGEDYMFKFDIHTWGWVHLVLGVVVALTGIGILQGIAWARITGTVMAVLVMVANFMWLPYQPVWAVIAIVIALFVIWSLTTSLSRTDPR</sequence>
<feature type="region of interest" description="Disordered" evidence="1">
    <location>
        <begin position="1"/>
        <end position="25"/>
    </location>
</feature>
<feature type="transmembrane region" description="Helical" evidence="2">
    <location>
        <begin position="103"/>
        <end position="122"/>
    </location>
</feature>
<dbReference type="EMBL" id="JANCPR020000043">
    <property type="protein sequence ID" value="MDJ1136644.1"/>
    <property type="molecule type" value="Genomic_DNA"/>
</dbReference>
<keyword evidence="5" id="KW-1185">Reference proteome</keyword>
<feature type="transmembrane region" description="Helical" evidence="2">
    <location>
        <begin position="78"/>
        <end position="98"/>
    </location>
</feature>
<reference evidence="4 5" key="1">
    <citation type="submission" date="2023-05" db="EMBL/GenBank/DDBJ databases">
        <title>Streptantibioticus silvisoli sp. nov., acidotolerant actinomycetes 1 from pine litter.</title>
        <authorList>
            <person name="Swiecimska M."/>
            <person name="Golinska P."/>
            <person name="Sangal V."/>
            <person name="Wachnowicz B."/>
            <person name="Goodfellow M."/>
        </authorList>
    </citation>
    <scope>NUCLEOTIDE SEQUENCE [LARGE SCALE GENOMIC DNA]</scope>
    <source>
        <strain evidence="4 5">DSM 42109</strain>
    </source>
</reference>
<evidence type="ECO:0000259" key="3">
    <source>
        <dbReference type="Pfam" id="PF23636"/>
    </source>
</evidence>
<keyword evidence="2" id="KW-1133">Transmembrane helix</keyword>
<feature type="domain" description="DUF7144" evidence="3">
    <location>
        <begin position="35"/>
        <end position="146"/>
    </location>
</feature>
<gene>
    <name evidence="4" type="ORF">NMN56_032800</name>
</gene>
<accession>A0ABT7A6I8</accession>
<feature type="transmembrane region" description="Helical" evidence="2">
    <location>
        <begin position="36"/>
        <end position="58"/>
    </location>
</feature>
<organism evidence="4 5">
    <name type="scientific">Streptomyces iconiensis</name>
    <dbReference type="NCBI Taxonomy" id="1384038"/>
    <lineage>
        <taxon>Bacteria</taxon>
        <taxon>Bacillati</taxon>
        <taxon>Actinomycetota</taxon>
        <taxon>Actinomycetes</taxon>
        <taxon>Kitasatosporales</taxon>
        <taxon>Streptomycetaceae</taxon>
        <taxon>Streptomyces</taxon>
    </lineage>
</organism>
<proteinExistence type="predicted"/>
<protein>
    <recommendedName>
        <fullName evidence="3">DUF7144 domain-containing protein</fullName>
    </recommendedName>
</protein>
<comment type="caution">
    <text evidence="4">The sequence shown here is derived from an EMBL/GenBank/DDBJ whole genome shotgun (WGS) entry which is preliminary data.</text>
</comment>
<dbReference type="Pfam" id="PF23636">
    <property type="entry name" value="DUF7144"/>
    <property type="match status" value="1"/>
</dbReference>
<evidence type="ECO:0000256" key="1">
    <source>
        <dbReference type="SAM" id="MobiDB-lite"/>
    </source>
</evidence>
<keyword evidence="2" id="KW-0472">Membrane</keyword>
<feature type="transmembrane region" description="Helical" evidence="2">
    <location>
        <begin position="128"/>
        <end position="148"/>
    </location>
</feature>
<name>A0ABT7A6I8_9ACTN</name>